<reference evidence="2 3" key="1">
    <citation type="submission" date="2015-11" db="EMBL/GenBank/DDBJ databases">
        <title>Genomic analysis of 38 Legionella species identifies large and diverse effector repertoires.</title>
        <authorList>
            <person name="Burstein D."/>
            <person name="Amaro F."/>
            <person name="Zusman T."/>
            <person name="Lifshitz Z."/>
            <person name="Cohen O."/>
            <person name="Gilbert J.A."/>
            <person name="Pupko T."/>
            <person name="Shuman H.A."/>
            <person name="Segal G."/>
        </authorList>
    </citation>
    <scope>NUCLEOTIDE SEQUENCE [LARGE SCALE GENOMIC DNA]</scope>
    <source>
        <strain evidence="2 3">Mt.St.Helens-4</strain>
    </source>
</reference>
<name>A0A0W0YPH1_9GAMM</name>
<gene>
    <name evidence="2" type="ORF">Lsai_1407</name>
</gene>
<proteinExistence type="predicted"/>
<organism evidence="2 3">
    <name type="scientific">Legionella sainthelensi</name>
    <dbReference type="NCBI Taxonomy" id="28087"/>
    <lineage>
        <taxon>Bacteria</taxon>
        <taxon>Pseudomonadati</taxon>
        <taxon>Pseudomonadota</taxon>
        <taxon>Gammaproteobacteria</taxon>
        <taxon>Legionellales</taxon>
        <taxon>Legionellaceae</taxon>
        <taxon>Legionella</taxon>
    </lineage>
</organism>
<dbReference type="STRING" id="28087.Lsai_1407"/>
<keyword evidence="1" id="KW-0175">Coiled coil</keyword>
<dbReference type="AlphaFoldDB" id="A0A0W0YPH1"/>
<dbReference type="RefSeq" id="WP_027271230.1">
    <property type="nucleotide sequence ID" value="NZ_CAAAJE010000015.1"/>
</dbReference>
<evidence type="ECO:0000313" key="3">
    <source>
        <dbReference type="Proteomes" id="UP000054621"/>
    </source>
</evidence>
<evidence type="ECO:0000313" key="2">
    <source>
        <dbReference type="EMBL" id="KTD58800.1"/>
    </source>
</evidence>
<accession>A0A0W0YPH1</accession>
<dbReference type="PATRIC" id="fig|28087.4.peg.1513"/>
<protein>
    <submittedName>
        <fullName evidence="2">Uncharacterized protein</fullName>
    </submittedName>
</protein>
<comment type="caution">
    <text evidence="2">The sequence shown here is derived from an EMBL/GenBank/DDBJ whole genome shotgun (WGS) entry which is preliminary data.</text>
</comment>
<dbReference type="EMBL" id="LNYV01000013">
    <property type="protein sequence ID" value="KTD58800.1"/>
    <property type="molecule type" value="Genomic_DNA"/>
</dbReference>
<sequence length="383" mass="44793">MTIHIEPLELSLRLMFQGILPKQDNRINYSEAKFALKKQFGYDFTVSQIDLIINFILILRLKTQEPETYLEGDEQLDTYTTSLGDDFKQQIESIIQRKLTTPQFKQLIITINDLMYIQNDRINNTASPYEQKSIYCSNDQYAATQSELSALFKRVLTKQEFHIFLESWFYYMSLAQDASDIDNRYKEQLNELKADLAIAINSTKKKISAYNRISNQIKSLERFPHHDLKTYEYSQHEEQKQLTFCEKELARLNQSNGHELNVHKLREQAYFAILFCAETLGLSAPNQRKYGNPLLTVLKVMLNINEEEKDLENIKICLSQIYQKYVRFKKSDGVRDVYEDLICKARANPDCYVTLSNINRDFRSLLLPLTLQPKISINSDPAL</sequence>
<dbReference type="eggNOG" id="ENOG5031EZ7">
    <property type="taxonomic scope" value="Bacteria"/>
</dbReference>
<evidence type="ECO:0000256" key="1">
    <source>
        <dbReference type="SAM" id="Coils"/>
    </source>
</evidence>
<dbReference type="Proteomes" id="UP000054621">
    <property type="component" value="Unassembled WGS sequence"/>
</dbReference>
<feature type="coiled-coil region" evidence="1">
    <location>
        <begin position="175"/>
        <end position="206"/>
    </location>
</feature>